<evidence type="ECO:0000313" key="10">
    <source>
        <dbReference type="EMBL" id="OEF99959.1"/>
    </source>
</evidence>
<dbReference type="AlphaFoldDB" id="A0A1D2YW81"/>
<evidence type="ECO:0000256" key="2">
    <source>
        <dbReference type="ARBA" id="ARBA00022448"/>
    </source>
</evidence>
<keyword evidence="4" id="KW-0564">Palmitate</keyword>
<dbReference type="Pfam" id="PF00497">
    <property type="entry name" value="SBP_bac_3"/>
    <property type="match status" value="1"/>
</dbReference>
<evidence type="ECO:0000256" key="1">
    <source>
        <dbReference type="ARBA" id="ARBA00010333"/>
    </source>
</evidence>
<comment type="similarity">
    <text evidence="1 6">Belongs to the bacterial solute-binding protein 3 family.</text>
</comment>
<dbReference type="Proteomes" id="UP000243739">
    <property type="component" value="Unassembled WGS sequence"/>
</dbReference>
<feature type="domain" description="Solute-binding protein family 3/N-terminal" evidence="9">
    <location>
        <begin position="66"/>
        <end position="293"/>
    </location>
</feature>
<dbReference type="GO" id="GO:0006865">
    <property type="term" value="P:amino acid transport"/>
    <property type="evidence" value="ECO:0007669"/>
    <property type="project" value="TreeGrafter"/>
</dbReference>
<evidence type="ECO:0000256" key="4">
    <source>
        <dbReference type="ARBA" id="ARBA00023139"/>
    </source>
</evidence>
<comment type="caution">
    <text evidence="10">The sequence shown here is derived from an EMBL/GenBank/DDBJ whole genome shotgun (WGS) entry which is preliminary data.</text>
</comment>
<dbReference type="InterPro" id="IPR051455">
    <property type="entry name" value="Bact_solute-bind_prot3"/>
</dbReference>
<dbReference type="STRING" id="337097.BHF71_07120"/>
<evidence type="ECO:0000256" key="5">
    <source>
        <dbReference type="ARBA" id="ARBA00023288"/>
    </source>
</evidence>
<feature type="region of interest" description="Disordered" evidence="7">
    <location>
        <begin position="28"/>
        <end position="53"/>
    </location>
</feature>
<organism evidence="10 11">
    <name type="scientific">Vulcanibacillus modesticaldus</name>
    <dbReference type="NCBI Taxonomy" id="337097"/>
    <lineage>
        <taxon>Bacteria</taxon>
        <taxon>Bacillati</taxon>
        <taxon>Bacillota</taxon>
        <taxon>Bacilli</taxon>
        <taxon>Bacillales</taxon>
        <taxon>Bacillaceae</taxon>
        <taxon>Vulcanibacillus</taxon>
    </lineage>
</organism>
<evidence type="ECO:0000256" key="7">
    <source>
        <dbReference type="SAM" id="MobiDB-lite"/>
    </source>
</evidence>
<protein>
    <submittedName>
        <fullName evidence="10">Amino acid ABC transporter substrate-binding protein</fullName>
    </submittedName>
</protein>
<dbReference type="SMART" id="SM00062">
    <property type="entry name" value="PBPb"/>
    <property type="match status" value="1"/>
</dbReference>
<keyword evidence="3 8" id="KW-0732">Signal</keyword>
<accession>A0A1D2YW81</accession>
<proteinExistence type="inferred from homology"/>
<keyword evidence="11" id="KW-1185">Reference proteome</keyword>
<name>A0A1D2YW81_9BACI</name>
<dbReference type="EMBL" id="MIJF01000011">
    <property type="protein sequence ID" value="OEF99959.1"/>
    <property type="molecule type" value="Genomic_DNA"/>
</dbReference>
<dbReference type="Gene3D" id="3.40.190.10">
    <property type="entry name" value="Periplasmic binding protein-like II"/>
    <property type="match status" value="2"/>
</dbReference>
<feature type="compositionally biased region" description="Low complexity" evidence="7">
    <location>
        <begin position="31"/>
        <end position="53"/>
    </location>
</feature>
<dbReference type="PANTHER" id="PTHR30085">
    <property type="entry name" value="AMINO ACID ABC TRANSPORTER PERMEASE"/>
    <property type="match status" value="1"/>
</dbReference>
<sequence>MKKKSILLLLLGLILVFSFALTGCGSKETNDQPTTTNSSDSSDASSANSSAPTKISTLEKVKNRGKVIVGVNGKLPGFGYVDSNGKYTGFDVDFARALAAAIFNDPDAVEFRPLSAQERFTALQTGEIDVLIRNTTWTISRDTQLGTNFAPTTFYDGQGIMVRKDSGINSLKDLEGARIGVETGTTTELNLADQFRKLGIKYEPVVFEDSNAMVAAYEKGSLDAWTTDKSGLVSRQSTLSDPSAHKILKETLSKEPLGPVVLHGDDQWFDIVKWVVFATIEAEELGITQDNIDSFMNSDDPVVRRFLGVDGDLGEQLGLTKDFAVRVIKAVGNYGEIYNRHLGPDTIFNMDRGLNDLWTNGGLLYSPPFR</sequence>
<dbReference type="PROSITE" id="PS51257">
    <property type="entry name" value="PROKAR_LIPOPROTEIN"/>
    <property type="match status" value="1"/>
</dbReference>
<dbReference type="PROSITE" id="PS01039">
    <property type="entry name" value="SBP_BACTERIAL_3"/>
    <property type="match status" value="1"/>
</dbReference>
<evidence type="ECO:0000256" key="8">
    <source>
        <dbReference type="SAM" id="SignalP"/>
    </source>
</evidence>
<evidence type="ECO:0000259" key="9">
    <source>
        <dbReference type="SMART" id="SM00062"/>
    </source>
</evidence>
<evidence type="ECO:0000256" key="3">
    <source>
        <dbReference type="ARBA" id="ARBA00022729"/>
    </source>
</evidence>
<dbReference type="CDD" id="cd13692">
    <property type="entry name" value="PBP2_BztA"/>
    <property type="match status" value="1"/>
</dbReference>
<dbReference type="InterPro" id="IPR018313">
    <property type="entry name" value="SBP_3_CS"/>
</dbReference>
<gene>
    <name evidence="10" type="ORF">BHF71_07120</name>
</gene>
<dbReference type="OrthoDB" id="115856at2"/>
<dbReference type="PANTHER" id="PTHR30085:SF7">
    <property type="entry name" value="AMINO-ACID ABC TRANSPORTER-BINDING PROTEIN YHDW-RELATED"/>
    <property type="match status" value="1"/>
</dbReference>
<dbReference type="InterPro" id="IPR001638">
    <property type="entry name" value="Solute-binding_3/MltF_N"/>
</dbReference>
<reference evidence="10 11" key="1">
    <citation type="submission" date="2016-09" db="EMBL/GenBank/DDBJ databases">
        <title>Draft genome sequence for the type strain of Vulcanibacillus modesticaldus BR, a strictly anaerobic, moderately thermophilic, and nitrate-reducing bacterium from deep sea-hydrothermal vents of the Mid-Atlantic Ridge.</title>
        <authorList>
            <person name="Abin C.A."/>
            <person name="Hollibaugh J.T."/>
        </authorList>
    </citation>
    <scope>NUCLEOTIDE SEQUENCE [LARGE SCALE GENOMIC DNA]</scope>
    <source>
        <strain evidence="10 11">BR</strain>
    </source>
</reference>
<keyword evidence="5" id="KW-0449">Lipoprotein</keyword>
<keyword evidence="2" id="KW-0813">Transport</keyword>
<evidence type="ECO:0000313" key="11">
    <source>
        <dbReference type="Proteomes" id="UP000243739"/>
    </source>
</evidence>
<feature type="chain" id="PRO_5038882714" evidence="8">
    <location>
        <begin position="23"/>
        <end position="370"/>
    </location>
</feature>
<dbReference type="RefSeq" id="WP_069656179.1">
    <property type="nucleotide sequence ID" value="NZ_MIJF01000011.1"/>
</dbReference>
<evidence type="ECO:0000256" key="6">
    <source>
        <dbReference type="RuleBase" id="RU003744"/>
    </source>
</evidence>
<feature type="signal peptide" evidence="8">
    <location>
        <begin position="1"/>
        <end position="22"/>
    </location>
</feature>
<dbReference type="SUPFAM" id="SSF53850">
    <property type="entry name" value="Periplasmic binding protein-like II"/>
    <property type="match status" value="1"/>
</dbReference>